<comment type="caution">
    <text evidence="17">The sequence shown here is derived from an EMBL/GenBank/DDBJ whole genome shotgun (WGS) entry which is preliminary data.</text>
</comment>
<feature type="signal peptide" evidence="15">
    <location>
        <begin position="1"/>
        <end position="30"/>
    </location>
</feature>
<evidence type="ECO:0000256" key="11">
    <source>
        <dbReference type="ARBA" id="ARBA00023136"/>
    </source>
</evidence>
<dbReference type="InterPro" id="IPR021720">
    <property type="entry name" value="Malectin_dom"/>
</dbReference>
<dbReference type="InterPro" id="IPR028974">
    <property type="entry name" value="TSP_type-3_rpt"/>
</dbReference>
<dbReference type="PANTHER" id="PTHR13460">
    <property type="match status" value="1"/>
</dbReference>
<dbReference type="PANTHER" id="PTHR13460:SF0">
    <property type="entry name" value="MALECTIN"/>
    <property type="match status" value="1"/>
</dbReference>
<dbReference type="InterPro" id="IPR008979">
    <property type="entry name" value="Galactose-bd-like_sf"/>
</dbReference>
<dbReference type="SUPFAM" id="SSF117281">
    <property type="entry name" value="Kelch motif"/>
    <property type="match status" value="1"/>
</dbReference>
<dbReference type="Gene3D" id="2.130.10.80">
    <property type="entry name" value="Galactose oxidase/kelch, beta-propeller"/>
    <property type="match status" value="1"/>
</dbReference>
<evidence type="ECO:0000256" key="12">
    <source>
        <dbReference type="ARBA" id="ARBA00023180"/>
    </source>
</evidence>
<dbReference type="NCBIfam" id="NF012200">
    <property type="entry name" value="choice_anch_D"/>
    <property type="match status" value="1"/>
</dbReference>
<dbReference type="InterPro" id="IPR013783">
    <property type="entry name" value="Ig-like_fold"/>
</dbReference>
<dbReference type="InterPro" id="IPR006652">
    <property type="entry name" value="Kelch_1"/>
</dbReference>
<keyword evidence="13" id="KW-0119">Carbohydrate metabolism</keyword>
<dbReference type="Gene3D" id="2.120.10.80">
    <property type="entry name" value="Kelch-type beta propeller"/>
    <property type="match status" value="1"/>
</dbReference>
<evidence type="ECO:0000256" key="8">
    <source>
        <dbReference type="ARBA" id="ARBA00022737"/>
    </source>
</evidence>
<dbReference type="EMBL" id="SKFH01000034">
    <property type="protein sequence ID" value="TCZ67482.1"/>
    <property type="molecule type" value="Genomic_DNA"/>
</dbReference>
<dbReference type="InterPro" id="IPR011041">
    <property type="entry name" value="Quinoprot_gluc/sorb_DH_b-prop"/>
</dbReference>
<dbReference type="InterPro" id="IPR039155">
    <property type="entry name" value="MLEC"/>
</dbReference>
<keyword evidence="8" id="KW-0677">Repeat</keyword>
<dbReference type="Pfam" id="PF15780">
    <property type="entry name" value="ASH"/>
    <property type="match status" value="1"/>
</dbReference>
<evidence type="ECO:0000256" key="5">
    <source>
        <dbReference type="ARBA" id="ARBA00022490"/>
    </source>
</evidence>
<feature type="region of interest" description="Disordered" evidence="14">
    <location>
        <begin position="552"/>
        <end position="599"/>
    </location>
</feature>
<dbReference type="InterPro" id="IPR011042">
    <property type="entry name" value="6-blade_b-propeller_TolB-like"/>
</dbReference>
<evidence type="ECO:0000256" key="6">
    <source>
        <dbReference type="ARBA" id="ARBA00022692"/>
    </source>
</evidence>
<feature type="domain" description="PKD/Chitinase" evidence="16">
    <location>
        <begin position="1433"/>
        <end position="1522"/>
    </location>
</feature>
<gene>
    <name evidence="17" type="ORF">E0486_15495</name>
</gene>
<evidence type="ECO:0000256" key="2">
    <source>
        <dbReference type="ARBA" id="ARBA00004496"/>
    </source>
</evidence>
<evidence type="ECO:0000256" key="7">
    <source>
        <dbReference type="ARBA" id="ARBA00022729"/>
    </source>
</evidence>
<dbReference type="GO" id="GO:0016020">
    <property type="term" value="C:membrane"/>
    <property type="evidence" value="ECO:0007669"/>
    <property type="project" value="TreeGrafter"/>
</dbReference>
<protein>
    <submittedName>
        <fullName evidence="17">Choice-of-anchor D domain-containing protein</fullName>
    </submittedName>
</protein>
<evidence type="ECO:0000313" key="17">
    <source>
        <dbReference type="EMBL" id="TCZ67482.1"/>
    </source>
</evidence>
<dbReference type="InterPro" id="IPR022409">
    <property type="entry name" value="PKD/Chitinase_dom"/>
</dbReference>
<keyword evidence="11" id="KW-0472">Membrane</keyword>
<comment type="subcellular location">
    <subcellularLocation>
        <location evidence="2">Cytoplasm</location>
    </subcellularLocation>
    <subcellularLocation>
        <location evidence="1">Endoplasmic reticulum membrane</location>
        <topology evidence="1">Single-pass type I membrane protein</topology>
    </subcellularLocation>
</comment>
<organism evidence="17 18">
    <name type="scientific">Flaviaesturariibacter aridisoli</name>
    <dbReference type="NCBI Taxonomy" id="2545761"/>
    <lineage>
        <taxon>Bacteria</taxon>
        <taxon>Pseudomonadati</taxon>
        <taxon>Bacteroidota</taxon>
        <taxon>Chitinophagia</taxon>
        <taxon>Chitinophagales</taxon>
        <taxon>Chitinophagaceae</taxon>
        <taxon>Flaviaestuariibacter</taxon>
    </lineage>
</organism>
<evidence type="ECO:0000256" key="1">
    <source>
        <dbReference type="ARBA" id="ARBA00004115"/>
    </source>
</evidence>
<keyword evidence="12" id="KW-0325">Glycoprotein</keyword>
<dbReference type="GO" id="GO:0005509">
    <property type="term" value="F:calcium ion binding"/>
    <property type="evidence" value="ECO:0007669"/>
    <property type="project" value="InterPro"/>
</dbReference>
<evidence type="ECO:0000256" key="3">
    <source>
        <dbReference type="ARBA" id="ARBA00009141"/>
    </source>
</evidence>
<dbReference type="SUPFAM" id="SSF103647">
    <property type="entry name" value="TSP type-3 repeat"/>
    <property type="match status" value="1"/>
</dbReference>
<dbReference type="InterPro" id="IPR056737">
    <property type="entry name" value="Beta-prop_ATRN-MKLN-like"/>
</dbReference>
<name>A0A4R4DZ39_9BACT</name>
<dbReference type="Gene3D" id="2.60.120.430">
    <property type="entry name" value="Galactose-binding lectin"/>
    <property type="match status" value="3"/>
</dbReference>
<dbReference type="SUPFAM" id="SSF50952">
    <property type="entry name" value="Soluble quinoprotein glucose dehydrogenase"/>
    <property type="match status" value="1"/>
</dbReference>
<feature type="chain" id="PRO_5020225570" evidence="15">
    <location>
        <begin position="31"/>
        <end position="2151"/>
    </location>
</feature>
<keyword evidence="5" id="KW-0963">Cytoplasm</keyword>
<dbReference type="Gene3D" id="2.60.40.10">
    <property type="entry name" value="Immunoglobulins"/>
    <property type="match status" value="4"/>
</dbReference>
<evidence type="ECO:0000256" key="14">
    <source>
        <dbReference type="SAM" id="MobiDB-lite"/>
    </source>
</evidence>
<feature type="domain" description="PKD/Chitinase" evidence="16">
    <location>
        <begin position="1940"/>
        <end position="2029"/>
    </location>
</feature>
<keyword evidence="9" id="KW-0256">Endoplasmic reticulum</keyword>
<dbReference type="InterPro" id="IPR037293">
    <property type="entry name" value="Gal_Oxidase_central_sf"/>
</dbReference>
<evidence type="ECO:0000256" key="4">
    <source>
        <dbReference type="ARBA" id="ARBA00022441"/>
    </source>
</evidence>
<keyword evidence="4" id="KW-0880">Kelch repeat</keyword>
<dbReference type="GO" id="GO:0030246">
    <property type="term" value="F:carbohydrate binding"/>
    <property type="evidence" value="ECO:0007669"/>
    <property type="project" value="InterPro"/>
</dbReference>
<dbReference type="GO" id="GO:0005737">
    <property type="term" value="C:cytoplasm"/>
    <property type="evidence" value="ECO:0007669"/>
    <property type="project" value="UniProtKB-SubCell"/>
</dbReference>
<dbReference type="OrthoDB" id="9805017at2"/>
<dbReference type="Pfam" id="PF11721">
    <property type="entry name" value="Malectin"/>
    <property type="match status" value="3"/>
</dbReference>
<keyword evidence="18" id="KW-1185">Reference proteome</keyword>
<evidence type="ECO:0000256" key="13">
    <source>
        <dbReference type="ARBA" id="ARBA00023277"/>
    </source>
</evidence>
<feature type="compositionally biased region" description="Polar residues" evidence="14">
    <location>
        <begin position="566"/>
        <end position="577"/>
    </location>
</feature>
<dbReference type="SUPFAM" id="SSF49785">
    <property type="entry name" value="Galactose-binding domain-like"/>
    <property type="match status" value="3"/>
</dbReference>
<keyword evidence="7 15" id="KW-0732">Signal</keyword>
<sequence length="2151" mass="223849">MCRQNPFMRMGISSLLCLLLLFCSSLSAEAQYSFSSSGLKLNGATVYNPTSIQFGPDNRLYIAEQAGFIRIYTVRRNGPNDYSVTGFETITLVNAIPNHDDDGTLNSGITHRQITGILLRGTAANPVIYVSSSDSRIGGPSGETNLDTNSGMVSMLTWNGTAWVKIDLVRGLPRSEENHSVNGMQLDDATNTLFLAVGGHTNAGSPSTNFNFTTEYALSAAILSVKLNTILALPTKGSGNTAYKYDLPTLDDPTRPNNPDGTDLNDPFGGNDGLNQAMLVAGGPVQIYSSGYRNPYDLVLTKARKLYTIDNGANQGWGGYPAGEGTANVTNDYVPGEPGSTSGTPTQALVNNLDNFHYIGQIDSYTPGSFYAGHPAPIRANPAGAGLYTHDGSTGIFRSSKTGPNPLPANWPPVPVSMADPRQGDFKMPGTEDGSPLTFSSSTNGITEYTASNFGGALKGALLAAEYNGSIALIKLTADGTGVTNAKNPTTKLDQEPPFASNFGATPLDLIAQGDNDIFPGTVWAITYGAHEVTIFEPQDIANCTGANNNTDEDGDGFTNADEIANGTSPCSGSSKPADNDGDHISDLNDPDDDNDGINDKLDAFAIDADNGRSTTLPVAYNLFNNDPGTGFFGLGFTGLMSNRDSVYTRLFDADNLIAGGAVGAFSVVDVPTGDALGSENKQQNGFQLGVQTNGLPFTLRSRMTGPFFNNQTPQGGQSQGIFLGNGDQDNYLKIVLNANGGVGGIQVVYENGGVVTSSQYAISGGIPASQLDLFLKFNPANNTVQAAYASGSGGAVTNVGAPIVVSGAVLSALKGTSVLAVGIISTSKGGPVFTATWDYIYLTADAVASAGNWQTITPASGTFTGREENAYVQAGDKFYLVGGRGNKPVQEYNPVTKAWVDKAYQPLELHHFQALTLDGLVYVVGAFTGSYPHETPVSNIYLFNPVSNKWLTGPVIPQARRRGAGGAVTYNGKVYLVGGITDGHWAGWVKWFDEYDPATNTWRTLPDAPHARDHVQVSVLNGKLYVAGGRRSSASTGQDFDFTVPEVDVYDFATGAWTTLPASSNLPTPRSGAANVVLGNELIVIGGESATQTAAHAGTEALDVTTNTWRTLDNLVEGRHGTQAIASNGGIFIATGAGNRGGTPILGTQEAFYFYAPTTPGGTTLTQSTLSAPTTLNFGTAPLNNPNTQTLVLTNGNGNQAIVVSSITVSGAGAFAYSAPSTLPFIIPAGKSVTINVTFKPTAAGSHTANLVVAHSGQGGTLTTVLNGTGSTIAYRINAGGDAVTNSIGTFSADQYFYPAPGSTLSVTNAISNTTDDAIYQSERYGREFDYNFPLANGPYKVVLHFAELYWTTAGSRIFDVSLEGVKKLDNYDIVAKTGSAFTATSESFVVTVNDGTLNIHFSALTEDGGKDNAKVSAIEILSSNIANEPPVSDAGPDKTITLPTNSVVLNGSGADAGGTIASYKWTQTGGPNTATFSSQTAAAPTVSGLVQGTYVFALVVTDNEGATSAADPVSVTVNAAAPPATSAIRINSGGPQLTTGIGSFSADQYYYSGTVAQTSAAIAGTTDDALYQTEHWGGSFAYNIPVSNGQYKVVLHFAEFTYTTVGRRIFDVSLEGVKKLDNYDIMAKVGAYTATTESFTVSVTDGTLNVAFSSLPADGGKNYAKVSAIEVLPVTSTNAAPVADAGADKAITLPTNSVLLNGSGTDADGTIATYNWSQVSGPNTASFSSRTVAAPTVSGLVQGTYVFALVVGDNGGAISTADQVRVTVNAAPTSGGSTYRINAGGGQLSAGIGTFSADNYYSDSPGGGTYSNSNAIAGTTDDALYQTERWGYNFGYAFPVPSGQYKVVLHFAEMYWTTAGSRVFDVSIEGAKKLDNYDIVAKVGTLTATTETFTVSVTDGLLNIDFSSLAVDGGVDNAKVSAIEILPVTSTNANRAPISNAGADQVITLPTSSTTLLGSAKDVDGTVASYRWAQVSGPNSATFSNANMHKPVVSGLVAGTYVFALTATDNLGATGAPDNMTVTVNPPAVTATGRGFDGQALTGAASPEAKKPGTISLTGAAAFSVKAYPNPSNGGRIFVQFPEPLQGTISWTLYSAAGERMAGAQQPLPYATTELPLDFSKYGLPQGVYYLEIVSGSRRKTIRILFSGR</sequence>
<evidence type="ECO:0000256" key="9">
    <source>
        <dbReference type="ARBA" id="ARBA00022824"/>
    </source>
</evidence>
<evidence type="ECO:0000259" key="16">
    <source>
        <dbReference type="SMART" id="SM00089"/>
    </source>
</evidence>
<dbReference type="InterPro" id="IPR015915">
    <property type="entry name" value="Kelch-typ_b-propeller"/>
</dbReference>
<proteinExistence type="inferred from homology"/>
<reference evidence="17 18" key="1">
    <citation type="submission" date="2019-03" db="EMBL/GenBank/DDBJ databases">
        <authorList>
            <person name="Kim M.K.M."/>
        </authorList>
    </citation>
    <scope>NUCLEOTIDE SEQUENCE [LARGE SCALE GENOMIC DNA]</scope>
    <source>
        <strain evidence="17 18">17J68-15</strain>
    </source>
</reference>
<evidence type="ECO:0000256" key="10">
    <source>
        <dbReference type="ARBA" id="ARBA00022989"/>
    </source>
</evidence>
<keyword evidence="6" id="KW-0812">Transmembrane</keyword>
<dbReference type="InterPro" id="IPR026444">
    <property type="entry name" value="Secre_tail"/>
</dbReference>
<dbReference type="InterPro" id="IPR031549">
    <property type="entry name" value="ASH"/>
</dbReference>
<comment type="similarity">
    <text evidence="3">Belongs to the malectin family.</text>
</comment>
<accession>A0A4R4DZ39</accession>
<dbReference type="Pfam" id="PF22352">
    <property type="entry name" value="K319L-like_PKD"/>
    <property type="match status" value="3"/>
</dbReference>
<dbReference type="Proteomes" id="UP000295164">
    <property type="component" value="Unassembled WGS sequence"/>
</dbReference>
<feature type="compositionally biased region" description="Basic and acidic residues" evidence="14">
    <location>
        <begin position="578"/>
        <end position="587"/>
    </location>
</feature>
<dbReference type="Gene3D" id="2.120.10.30">
    <property type="entry name" value="TolB, C-terminal domain"/>
    <property type="match status" value="1"/>
</dbReference>
<dbReference type="SMART" id="SM00089">
    <property type="entry name" value="PKD"/>
    <property type="match status" value="3"/>
</dbReference>
<evidence type="ECO:0000256" key="15">
    <source>
        <dbReference type="SAM" id="SignalP"/>
    </source>
</evidence>
<dbReference type="SUPFAM" id="SSF49299">
    <property type="entry name" value="PKD domain"/>
    <property type="match status" value="3"/>
</dbReference>
<feature type="domain" description="PKD/Chitinase" evidence="16">
    <location>
        <begin position="1684"/>
        <end position="1773"/>
    </location>
</feature>
<keyword evidence="10" id="KW-1133">Transmembrane helix</keyword>
<evidence type="ECO:0000313" key="18">
    <source>
        <dbReference type="Proteomes" id="UP000295164"/>
    </source>
</evidence>
<dbReference type="SMART" id="SM00612">
    <property type="entry name" value="Kelch"/>
    <property type="match status" value="4"/>
</dbReference>
<dbReference type="Pfam" id="PF24981">
    <property type="entry name" value="Beta-prop_ATRN-LZTR1"/>
    <property type="match status" value="1"/>
</dbReference>
<dbReference type="InterPro" id="IPR035986">
    <property type="entry name" value="PKD_dom_sf"/>
</dbReference>
<dbReference type="NCBIfam" id="TIGR04183">
    <property type="entry name" value="Por_Secre_tail"/>
    <property type="match status" value="1"/>
</dbReference>